<dbReference type="Pfam" id="PF00270">
    <property type="entry name" value="DEAD"/>
    <property type="match status" value="1"/>
</dbReference>
<gene>
    <name evidence="10" type="ORF">LCMiAC02_01580</name>
</gene>
<reference evidence="10" key="1">
    <citation type="journal article" date="2019" name="MBio">
        <title>Virus Genomes from Deep Sea Sediments Expand the Ocean Megavirome and Support Independent Origins of Viral Gigantism.</title>
        <authorList>
            <person name="Backstrom D."/>
            <person name="Yutin N."/>
            <person name="Jorgensen S.L."/>
            <person name="Dharamshi J."/>
            <person name="Homa F."/>
            <person name="Zaremba-Niedwiedzka K."/>
            <person name="Spang A."/>
            <person name="Wolf Y.I."/>
            <person name="Koonin E.V."/>
            <person name="Ettema T.J."/>
        </authorList>
    </citation>
    <scope>NUCLEOTIDE SEQUENCE</scope>
</reference>
<evidence type="ECO:0000256" key="5">
    <source>
        <dbReference type="ARBA" id="ARBA00022806"/>
    </source>
</evidence>
<dbReference type="PANTHER" id="PTHR18934">
    <property type="entry name" value="ATP-DEPENDENT RNA HELICASE"/>
    <property type="match status" value="1"/>
</dbReference>
<dbReference type="SMART" id="SM00487">
    <property type="entry name" value="DEXDc"/>
    <property type="match status" value="1"/>
</dbReference>
<dbReference type="EC" id="3.6.4.13" evidence="2"/>
<proteinExistence type="inferred from homology"/>
<evidence type="ECO:0000256" key="3">
    <source>
        <dbReference type="ARBA" id="ARBA00022741"/>
    </source>
</evidence>
<keyword evidence="6" id="KW-0067">ATP-binding</keyword>
<accession>A0A481Z1Z3</accession>
<evidence type="ECO:0000259" key="8">
    <source>
        <dbReference type="PROSITE" id="PS51192"/>
    </source>
</evidence>
<dbReference type="GO" id="GO:0005524">
    <property type="term" value="F:ATP binding"/>
    <property type="evidence" value="ECO:0007669"/>
    <property type="project" value="UniProtKB-KW"/>
</dbReference>
<dbReference type="EMBL" id="MK500407">
    <property type="protein sequence ID" value="QBK89065.1"/>
    <property type="molecule type" value="Genomic_DNA"/>
</dbReference>
<evidence type="ECO:0000256" key="1">
    <source>
        <dbReference type="ARBA" id="ARBA00008792"/>
    </source>
</evidence>
<evidence type="ECO:0000256" key="6">
    <source>
        <dbReference type="ARBA" id="ARBA00022840"/>
    </source>
</evidence>
<dbReference type="PROSITE" id="PS51192">
    <property type="entry name" value="HELICASE_ATP_BIND_1"/>
    <property type="match status" value="1"/>
</dbReference>
<organism evidence="10">
    <name type="scientific">Mimivirus LCMiAC02</name>
    <dbReference type="NCBI Taxonomy" id="2506609"/>
    <lineage>
        <taxon>Viruses</taxon>
        <taxon>Varidnaviria</taxon>
        <taxon>Bamfordvirae</taxon>
        <taxon>Nucleocytoviricota</taxon>
        <taxon>Megaviricetes</taxon>
        <taxon>Imitervirales</taxon>
        <taxon>Mimiviridae</taxon>
        <taxon>Klosneuvirinae</taxon>
    </lineage>
</organism>
<evidence type="ECO:0000256" key="7">
    <source>
        <dbReference type="ARBA" id="ARBA00047984"/>
    </source>
</evidence>
<protein>
    <recommendedName>
        <fullName evidence="2">RNA helicase</fullName>
        <ecNumber evidence="2">3.6.4.13</ecNumber>
    </recommendedName>
</protein>
<dbReference type="CDD" id="cd17917">
    <property type="entry name" value="DEXHc_RHA-like"/>
    <property type="match status" value="1"/>
</dbReference>
<comment type="catalytic activity">
    <reaction evidence="7">
        <text>ATP + H2O = ADP + phosphate + H(+)</text>
        <dbReference type="Rhea" id="RHEA:13065"/>
        <dbReference type="ChEBI" id="CHEBI:15377"/>
        <dbReference type="ChEBI" id="CHEBI:15378"/>
        <dbReference type="ChEBI" id="CHEBI:30616"/>
        <dbReference type="ChEBI" id="CHEBI:43474"/>
        <dbReference type="ChEBI" id="CHEBI:456216"/>
        <dbReference type="EC" id="3.6.4.13"/>
    </reaction>
</comment>
<evidence type="ECO:0000256" key="2">
    <source>
        <dbReference type="ARBA" id="ARBA00012552"/>
    </source>
</evidence>
<keyword evidence="3" id="KW-0547">Nucleotide-binding</keyword>
<dbReference type="PROSITE" id="PS51194">
    <property type="entry name" value="HELICASE_CTER"/>
    <property type="match status" value="1"/>
</dbReference>
<feature type="domain" description="Helicase C-terminal" evidence="9">
    <location>
        <begin position="876"/>
        <end position="1066"/>
    </location>
</feature>
<dbReference type="Gene3D" id="3.40.50.300">
    <property type="entry name" value="P-loop containing nucleotide triphosphate hydrolases"/>
    <property type="match status" value="2"/>
</dbReference>
<evidence type="ECO:0000313" key="10">
    <source>
        <dbReference type="EMBL" id="QBK89065.1"/>
    </source>
</evidence>
<dbReference type="SUPFAM" id="SSF52540">
    <property type="entry name" value="P-loop containing nucleoside triphosphate hydrolases"/>
    <property type="match status" value="1"/>
</dbReference>
<dbReference type="InterPro" id="IPR027417">
    <property type="entry name" value="P-loop_NTPase"/>
</dbReference>
<dbReference type="InterPro" id="IPR014001">
    <property type="entry name" value="Helicase_ATP-bd"/>
</dbReference>
<dbReference type="GO" id="GO:0003724">
    <property type="term" value="F:RNA helicase activity"/>
    <property type="evidence" value="ECO:0007669"/>
    <property type="project" value="UniProtKB-EC"/>
</dbReference>
<dbReference type="SMART" id="SM00490">
    <property type="entry name" value="HELICc"/>
    <property type="match status" value="1"/>
</dbReference>
<dbReference type="PANTHER" id="PTHR18934:SF91">
    <property type="entry name" value="PRE-MRNA-SPLICING FACTOR ATP-DEPENDENT RNA HELICASE PRP16"/>
    <property type="match status" value="1"/>
</dbReference>
<dbReference type="Pfam" id="PF00271">
    <property type="entry name" value="Helicase_C"/>
    <property type="match status" value="1"/>
</dbReference>
<keyword evidence="5 10" id="KW-0347">Helicase</keyword>
<evidence type="ECO:0000256" key="4">
    <source>
        <dbReference type="ARBA" id="ARBA00022801"/>
    </source>
</evidence>
<comment type="similarity">
    <text evidence="1">Belongs to the DEAD box helicase family. DEAH subfamily.</text>
</comment>
<name>A0A481Z1Z3_9VIRU</name>
<feature type="domain" description="Helicase ATP-binding" evidence="8">
    <location>
        <begin position="634"/>
        <end position="828"/>
    </location>
</feature>
<dbReference type="GO" id="GO:0003723">
    <property type="term" value="F:RNA binding"/>
    <property type="evidence" value="ECO:0007669"/>
    <property type="project" value="TreeGrafter"/>
</dbReference>
<dbReference type="CDD" id="cd18791">
    <property type="entry name" value="SF2_C_RHA"/>
    <property type="match status" value="1"/>
</dbReference>
<sequence length="1703" mass="201070">MDKYFFITEAFGYNIKNNIIDVVFPKLNIEHKKLLLLYLLDIIDVIAIKFNFNLGKRIMYERQFTQNNYRDIKGLLYMLLPYIDDPNEIKTKNIKSLNDMYIAKKKDSILDINLGEPEYEYSNIQYGRCDRFNKSNNKEISFNKEHLNHNYILLKETIQICANKLYINWLDVTPIPPDGYKNTSIYKNTINAINKYNFVNWDTAIDNKDGREYKGLYVGDIYNVISNNLFYAIKNIKWVLYDTVIKNHEQQYPYLIILNNILPIQSCADGIEWRQLEDSQKDNFIKAWKNFINNRDIYVKNIEAVDINRLLESLIIFFNKYYRNKNEAIDKDKYIPLPFKLHGDDDDEISEKLDIEMGALYTSMNSLPAKHIYTYIKDCIDQLKLTWYRLYLLDKDTGKVSSIEKYTVKTGVFVLTLTMKNIYNISKSLTHFTPDKKQSRDNKQSYVQYPRYWRSLSSKDKDVILKLLNWDTSKHTADELMNWFNISSYFRRINIVNKKEIQKRHVSYFTQFRYMITEIVFKCLTINGILSTFEPEPRLTDNTRLPKQYNKRKKVIMDRLSNIILKKDGKIKDNWKDSHYFLTSNNYGSMEIIYEDKKTGKQEKKSYLDYIADEDTGFWFTTYAMAWISQLSFFHKYLNNRIIYVTGATGVGKSTQIPKLLLYALKMIDYKYDGQIAVTQPRIPPTVNITKTISSQMGVPIEEYNDTYKKNIKTSNYYIQYKYKQNSHKKYSNNLMLRLMTDGTLYEELKNNPILKKKKKEKYTDKNIYDIVVVDEAHEHNKNMDFILSFMKYALYYNNSIKLVIISATMDADEPNYRRYYRDINDNKMYPINHLIIDNKLDRINVDRRLHISPPGEGTRHAIHDKYVPNEDPIDIIVKIINTTSSGDILFFQPGRREINDSVDKLNSKIPANVIALPYHGQMSQDKKTFIEELNDDTKKKFNIPKNVQYDTNYDESLIKAVPYGTYNRFIIVATNLAEASITISSLKYVVDTGISKVNEYDYRTRSSNLLTKSISESSRIQRRGRVGRVSEGWVYYTYEKDKMLKNKIQFNISISDINENLYDIMYANNNESLLFGIDPNDLKNTDLSKLEEYYPNNLHKIIKEQYYYKDVIIDYHGKDDHYDYQHNKKPHDYHETGYSINALNDHMGDFYIIHPDELDIKRNITGEIIAIIDRNNVQLDNKILISYKLNSFWKILSERNFIINISNSNDYVKTEYGVNINKLKRVIDVDIGYIISYVYSRKYGCAKELLQLIPLYTQINKIIDIFQGTFQDGKYTIPINHMKALYGNPISDSKGILDIVNKIIDYVHNNIIKLDIYDKDIIPRECSTSHGNKVTGFASESREIIKIIEIEKQLYIKNKTTKDFKGIDYKRINKFIELDANNKLDNNLKMNCDEIKEFIKNDTIANLYELSEKHIDILKKWCHKNHFNYITVTTYINEYMKLKNSIYKIDKKIKDINYDDVKEDKTFKWFDENLNINKITSDKNQNVILSLLHGFGTNIVRKIDGSNVYISVRNPHPSNVYQIQKMFRFSKELDTLINKVYMSEYLLYIKKKNDEIFLLHGVTPKMIQSVASNIYNPEAYLPNNYNIDEYREAMVLLLSQVDKTKKSVLKSNMVGNYINTIKQIKRDMLDNYNINLSNNVKYNDKTIVDIFQRNRRKQSGIIRNIIGQTGGNKNIHINFINSPYIRYIVDNIVQNYTKLNKN</sequence>
<dbReference type="InterPro" id="IPR001650">
    <property type="entry name" value="Helicase_C-like"/>
</dbReference>
<evidence type="ECO:0000259" key="9">
    <source>
        <dbReference type="PROSITE" id="PS51194"/>
    </source>
</evidence>
<dbReference type="InterPro" id="IPR011545">
    <property type="entry name" value="DEAD/DEAH_box_helicase_dom"/>
</dbReference>
<dbReference type="GO" id="GO:0016787">
    <property type="term" value="F:hydrolase activity"/>
    <property type="evidence" value="ECO:0007669"/>
    <property type="project" value="UniProtKB-KW"/>
</dbReference>
<keyword evidence="4" id="KW-0378">Hydrolase</keyword>